<dbReference type="OrthoDB" id="9803781at2"/>
<feature type="domain" description="SSD" evidence="7">
    <location>
        <begin position="256"/>
        <end position="381"/>
    </location>
</feature>
<evidence type="ECO:0000256" key="3">
    <source>
        <dbReference type="ARBA" id="ARBA00022692"/>
    </source>
</evidence>
<evidence type="ECO:0000313" key="8">
    <source>
        <dbReference type="EMBL" id="PWK46838.1"/>
    </source>
</evidence>
<dbReference type="RefSeq" id="WP_109764709.1">
    <property type="nucleotide sequence ID" value="NZ_QGGU01000012.1"/>
</dbReference>
<sequence>MKNKRVVAYAEWIIRWRWLVIFLSLVSVAAMITGFSKMDFKSDYRIFFSKDNPQLLAFEDMQDTYSKSDNVLFVITPKNGDVFTPDTLETLQWLTEEAWQTPLSTRVDSITNFQYTYADGDELIVEDLVQQPSSLSKQDLQRIGDIAISEPLLVNRLIAEDKGTTAVNVTVEVPDDPQTAEEKQAVMVIANFARELAQKVEQRNPNLEVRLTGMVMMNVSFPEATIKDLSTLLPIMAFIVVPVFMWFMVRSTSGVITSVLLNLFSILGAWGLFFYLGGYLSGPAMSTPIVILTMGVADAVHILVTFLQQMRRGDSKQQAMVESLRLNMQPIFLTSITTIIGFLSMNASDVPPLHDFGNIVAIGVGLAFIYSVTFLPALLMVMPVKVRSKEPKAYHWMDNLGDWVIAKRKVLLPSFALLSVGVIAFIPNNELNDEFVKYFSKEVPFRADTDYTSEHLTGIYNVFVSVKTGKANGISEPEYLKAVDDFSQVAETWSEVRHVETITDIMKRLNKNMHADDPEWYRLPERKDLAAQYLLLYEMSLPQGLDLTNQINLDKSSVRVGLTLYNLSSNELLVLEDRIYDWFNNNAPQYELDVASSNMMFAHIGERNIKSSLSGTLIALVLISLILMFALRSFKLGMLSLIPNLLPAALAFGLWGMLVSNVGMGLSVVVGMTLGIVVDDTVHFLSKYLRARREKNLSPQDAVRYAFQTVGMALTVTTIVLVAGFYIMTLSTFTMNSEMGMMTAMTIAIALIVDFLLLPPLLIKLEEKQHEKATTDSELAESTAS</sequence>
<dbReference type="PROSITE" id="PS50156">
    <property type="entry name" value="SSD"/>
    <property type="match status" value="2"/>
</dbReference>
<feature type="transmembrane region" description="Helical" evidence="6">
    <location>
        <begin position="664"/>
        <end position="685"/>
    </location>
</feature>
<feature type="transmembrane region" description="Helical" evidence="6">
    <location>
        <begin position="638"/>
        <end position="658"/>
    </location>
</feature>
<feature type="transmembrane region" description="Helical" evidence="6">
    <location>
        <begin position="289"/>
        <end position="307"/>
    </location>
</feature>
<dbReference type="InterPro" id="IPR050545">
    <property type="entry name" value="Mycobact_MmpL"/>
</dbReference>
<dbReference type="Gene3D" id="1.20.1640.10">
    <property type="entry name" value="Multidrug efflux transporter AcrB transmembrane domain"/>
    <property type="match status" value="2"/>
</dbReference>
<name>A0A316FD69_9GAMM</name>
<feature type="transmembrane region" description="Helical" evidence="6">
    <location>
        <begin position="259"/>
        <end position="277"/>
    </location>
</feature>
<evidence type="ECO:0000259" key="7">
    <source>
        <dbReference type="PROSITE" id="PS50156"/>
    </source>
</evidence>
<keyword evidence="5 6" id="KW-0472">Membrane</keyword>
<feature type="domain" description="SSD" evidence="7">
    <location>
        <begin position="637"/>
        <end position="764"/>
    </location>
</feature>
<feature type="transmembrane region" description="Helical" evidence="6">
    <location>
        <begin position="328"/>
        <end position="347"/>
    </location>
</feature>
<feature type="transmembrane region" description="Helical" evidence="6">
    <location>
        <begin position="613"/>
        <end position="631"/>
    </location>
</feature>
<proteinExistence type="predicted"/>
<evidence type="ECO:0000313" key="9">
    <source>
        <dbReference type="Proteomes" id="UP000245790"/>
    </source>
</evidence>
<dbReference type="Pfam" id="PF03176">
    <property type="entry name" value="MMPL"/>
    <property type="match status" value="2"/>
</dbReference>
<dbReference type="PANTHER" id="PTHR33406:SF12">
    <property type="entry name" value="BLR2997 PROTEIN"/>
    <property type="match status" value="1"/>
</dbReference>
<evidence type="ECO:0000256" key="5">
    <source>
        <dbReference type="ARBA" id="ARBA00023136"/>
    </source>
</evidence>
<dbReference type="SUPFAM" id="SSF82866">
    <property type="entry name" value="Multidrug efflux transporter AcrB transmembrane domain"/>
    <property type="match status" value="2"/>
</dbReference>
<feature type="transmembrane region" description="Helical" evidence="6">
    <location>
        <begin position="359"/>
        <end position="382"/>
    </location>
</feature>
<dbReference type="PANTHER" id="PTHR33406">
    <property type="entry name" value="MEMBRANE PROTEIN MJ1562-RELATED"/>
    <property type="match status" value="1"/>
</dbReference>
<feature type="transmembrane region" description="Helical" evidence="6">
    <location>
        <begin position="229"/>
        <end position="247"/>
    </location>
</feature>
<dbReference type="InterPro" id="IPR000731">
    <property type="entry name" value="SSD"/>
</dbReference>
<keyword evidence="9" id="KW-1185">Reference proteome</keyword>
<keyword evidence="2" id="KW-1003">Cell membrane</keyword>
<feature type="transmembrane region" description="Helical" evidence="6">
    <location>
        <begin position="739"/>
        <end position="763"/>
    </location>
</feature>
<reference evidence="8 9" key="1">
    <citation type="submission" date="2018-05" db="EMBL/GenBank/DDBJ databases">
        <title>Genomic Encyclopedia of Type Strains, Phase IV (KMG-IV): sequencing the most valuable type-strain genomes for metagenomic binning, comparative biology and taxonomic classification.</title>
        <authorList>
            <person name="Goeker M."/>
        </authorList>
    </citation>
    <scope>NUCLEOTIDE SEQUENCE [LARGE SCALE GENOMIC DNA]</scope>
    <source>
        <strain evidence="8 9">DSM 25350</strain>
    </source>
</reference>
<evidence type="ECO:0000256" key="4">
    <source>
        <dbReference type="ARBA" id="ARBA00022989"/>
    </source>
</evidence>
<protein>
    <recommendedName>
        <fullName evidence="7">SSD domain-containing protein</fullName>
    </recommendedName>
</protein>
<feature type="transmembrane region" description="Helical" evidence="6">
    <location>
        <begin position="12"/>
        <end position="35"/>
    </location>
</feature>
<dbReference type="EMBL" id="QGGU01000012">
    <property type="protein sequence ID" value="PWK46838.1"/>
    <property type="molecule type" value="Genomic_DNA"/>
</dbReference>
<comment type="caution">
    <text evidence="8">The sequence shown here is derived from an EMBL/GenBank/DDBJ whole genome shotgun (WGS) entry which is preliminary data.</text>
</comment>
<dbReference type="InterPro" id="IPR004869">
    <property type="entry name" value="MMPL_dom"/>
</dbReference>
<dbReference type="GO" id="GO:0005886">
    <property type="term" value="C:plasma membrane"/>
    <property type="evidence" value="ECO:0007669"/>
    <property type="project" value="UniProtKB-SubCell"/>
</dbReference>
<dbReference type="AlphaFoldDB" id="A0A316FD69"/>
<feature type="transmembrane region" description="Helical" evidence="6">
    <location>
        <begin position="410"/>
        <end position="427"/>
    </location>
</feature>
<keyword evidence="4 6" id="KW-1133">Transmembrane helix</keyword>
<feature type="transmembrane region" description="Helical" evidence="6">
    <location>
        <begin position="705"/>
        <end position="727"/>
    </location>
</feature>
<evidence type="ECO:0000256" key="2">
    <source>
        <dbReference type="ARBA" id="ARBA00022475"/>
    </source>
</evidence>
<keyword evidence="3 6" id="KW-0812">Transmembrane</keyword>
<evidence type="ECO:0000256" key="6">
    <source>
        <dbReference type="SAM" id="Phobius"/>
    </source>
</evidence>
<dbReference type="Proteomes" id="UP000245790">
    <property type="component" value="Unassembled WGS sequence"/>
</dbReference>
<accession>A0A316FD69</accession>
<evidence type="ECO:0000256" key="1">
    <source>
        <dbReference type="ARBA" id="ARBA00004651"/>
    </source>
</evidence>
<comment type="subcellular location">
    <subcellularLocation>
        <location evidence="1">Cell membrane</location>
        <topology evidence="1">Multi-pass membrane protein</topology>
    </subcellularLocation>
</comment>
<organism evidence="8 9">
    <name type="scientific">Pleionea mediterranea</name>
    <dbReference type="NCBI Taxonomy" id="523701"/>
    <lineage>
        <taxon>Bacteria</taxon>
        <taxon>Pseudomonadati</taxon>
        <taxon>Pseudomonadota</taxon>
        <taxon>Gammaproteobacteria</taxon>
        <taxon>Oceanospirillales</taxon>
        <taxon>Pleioneaceae</taxon>
        <taxon>Pleionea</taxon>
    </lineage>
</organism>
<gene>
    <name evidence="8" type="ORF">C8D97_11274</name>
</gene>